<keyword evidence="5 12" id="KW-0732">Signal</keyword>
<evidence type="ECO:0000256" key="10">
    <source>
        <dbReference type="PROSITE-ProRule" id="PRU01360"/>
    </source>
</evidence>
<dbReference type="PANTHER" id="PTHR30069">
    <property type="entry name" value="TONB-DEPENDENT OUTER MEMBRANE RECEPTOR"/>
    <property type="match status" value="1"/>
</dbReference>
<keyword evidence="7 10" id="KW-0472">Membrane</keyword>
<dbReference type="CDD" id="cd01347">
    <property type="entry name" value="ligand_gated_channel"/>
    <property type="match status" value="1"/>
</dbReference>
<keyword evidence="16" id="KW-1185">Reference proteome</keyword>
<dbReference type="Pfam" id="PF00593">
    <property type="entry name" value="TonB_dep_Rec_b-barrel"/>
    <property type="match status" value="1"/>
</dbReference>
<evidence type="ECO:0000256" key="8">
    <source>
        <dbReference type="ARBA" id="ARBA00023170"/>
    </source>
</evidence>
<evidence type="ECO:0000256" key="2">
    <source>
        <dbReference type="ARBA" id="ARBA00022448"/>
    </source>
</evidence>
<evidence type="ECO:0000256" key="4">
    <source>
        <dbReference type="ARBA" id="ARBA00022692"/>
    </source>
</evidence>
<dbReference type="Pfam" id="PF07715">
    <property type="entry name" value="Plug"/>
    <property type="match status" value="1"/>
</dbReference>
<keyword evidence="4 10" id="KW-0812">Transmembrane</keyword>
<dbReference type="PROSITE" id="PS52016">
    <property type="entry name" value="TONB_DEPENDENT_REC_3"/>
    <property type="match status" value="1"/>
</dbReference>
<organism evidence="15 16">
    <name type="scientific">Sphingomonas gei</name>
    <dbReference type="NCBI Taxonomy" id="1395960"/>
    <lineage>
        <taxon>Bacteria</taxon>
        <taxon>Pseudomonadati</taxon>
        <taxon>Pseudomonadota</taxon>
        <taxon>Alphaproteobacteria</taxon>
        <taxon>Sphingomonadales</taxon>
        <taxon>Sphingomonadaceae</taxon>
        <taxon>Sphingomonas</taxon>
    </lineage>
</organism>
<dbReference type="PANTHER" id="PTHR30069:SF29">
    <property type="entry name" value="HEMOGLOBIN AND HEMOGLOBIN-HAPTOGLOBIN-BINDING PROTEIN 1-RELATED"/>
    <property type="match status" value="1"/>
</dbReference>
<evidence type="ECO:0000256" key="3">
    <source>
        <dbReference type="ARBA" id="ARBA00022452"/>
    </source>
</evidence>
<evidence type="ECO:0000256" key="6">
    <source>
        <dbReference type="ARBA" id="ARBA00023077"/>
    </source>
</evidence>
<reference evidence="15 16" key="1">
    <citation type="submission" date="2019-04" db="EMBL/GenBank/DDBJ databases">
        <title>Sphingomonas psychrotolerans sp. nov., isolated from soil in the Tianshan Mountains, Xinjiang, China.</title>
        <authorList>
            <person name="Luo Y."/>
            <person name="Sheng H."/>
        </authorList>
    </citation>
    <scope>NUCLEOTIDE SEQUENCE [LARGE SCALE GENOMIC DNA]</scope>
    <source>
        <strain evidence="15 16">ZFGT-11</strain>
    </source>
</reference>
<dbReference type="InterPro" id="IPR012910">
    <property type="entry name" value="Plug_dom"/>
</dbReference>
<evidence type="ECO:0000256" key="7">
    <source>
        <dbReference type="ARBA" id="ARBA00023136"/>
    </source>
</evidence>
<dbReference type="InterPro" id="IPR000531">
    <property type="entry name" value="Beta-barrel_TonB"/>
</dbReference>
<accession>A0A4V3QZX4</accession>
<comment type="caution">
    <text evidence="15">The sequence shown here is derived from an EMBL/GenBank/DDBJ whole genome shotgun (WGS) entry which is preliminary data.</text>
</comment>
<dbReference type="RefSeq" id="WP_135962053.1">
    <property type="nucleotide sequence ID" value="NZ_SRXT01000001.1"/>
</dbReference>
<dbReference type="OrthoDB" id="9760620at2"/>
<evidence type="ECO:0000259" key="14">
    <source>
        <dbReference type="Pfam" id="PF07715"/>
    </source>
</evidence>
<evidence type="ECO:0000256" key="12">
    <source>
        <dbReference type="SAM" id="SignalP"/>
    </source>
</evidence>
<evidence type="ECO:0000256" key="1">
    <source>
        <dbReference type="ARBA" id="ARBA00004571"/>
    </source>
</evidence>
<gene>
    <name evidence="15" type="ORF">E5A73_01630</name>
</gene>
<dbReference type="InterPro" id="IPR037066">
    <property type="entry name" value="Plug_dom_sf"/>
</dbReference>
<dbReference type="AlphaFoldDB" id="A0A4V3QZX4"/>
<keyword evidence="2 10" id="KW-0813">Transport</keyword>
<keyword evidence="3 10" id="KW-1134">Transmembrane beta strand</keyword>
<dbReference type="SUPFAM" id="SSF56935">
    <property type="entry name" value="Porins"/>
    <property type="match status" value="1"/>
</dbReference>
<dbReference type="Gene3D" id="2.170.130.10">
    <property type="entry name" value="TonB-dependent receptor, plug domain"/>
    <property type="match status" value="1"/>
</dbReference>
<keyword evidence="9 10" id="KW-0998">Cell outer membrane</keyword>
<evidence type="ECO:0000259" key="13">
    <source>
        <dbReference type="Pfam" id="PF00593"/>
    </source>
</evidence>
<dbReference type="Gene3D" id="2.40.170.20">
    <property type="entry name" value="TonB-dependent receptor, beta-barrel domain"/>
    <property type="match status" value="1"/>
</dbReference>
<evidence type="ECO:0000313" key="15">
    <source>
        <dbReference type="EMBL" id="TGX55852.1"/>
    </source>
</evidence>
<dbReference type="EMBL" id="SRXT01000001">
    <property type="protein sequence ID" value="TGX55852.1"/>
    <property type="molecule type" value="Genomic_DNA"/>
</dbReference>
<evidence type="ECO:0000256" key="11">
    <source>
        <dbReference type="RuleBase" id="RU003357"/>
    </source>
</evidence>
<evidence type="ECO:0000256" key="9">
    <source>
        <dbReference type="ARBA" id="ARBA00023237"/>
    </source>
</evidence>
<comment type="similarity">
    <text evidence="10 11">Belongs to the TonB-dependent receptor family.</text>
</comment>
<evidence type="ECO:0000256" key="5">
    <source>
        <dbReference type="ARBA" id="ARBA00022729"/>
    </source>
</evidence>
<protein>
    <submittedName>
        <fullName evidence="15">TonB-dependent receptor</fullName>
    </submittedName>
</protein>
<keyword evidence="6 11" id="KW-0798">TonB box</keyword>
<sequence length="666" mass="72537">MSKSVRALLGAPMLFAALPAFAQQAPAARDEIVVTAEKLVGEAIQRVNETPGGANVVSADTFDEKLAVSLRDALAFSPGVYAQPRFGQEVRLSIRGSGISRGYHMRGLTLLQDGVPINLADDNGDFQELDPAFLQHIEVFRGANALRFGASTLGGAINGVTPTGRSSNGVHLRLDGGSFGTVRGLASAGFADERGDAWLAIAGDRSDGDRDHAHRKALRVNGNAGLRLSDRVETRFYASAQAIRQELPGSLTYAATLATPQSGNFLNDQARDIDSLRLQNRTSITLGAGKLDVGLFLNAKQLHHPIYQLIDQKSLDWGSYARLDQDFGMFGFTAGVTARFGSVASRRFFNLDGEQGAKTFEADQRARTIDAYAEARLRPTERLTLIAGAVYTSGLRRQDQVFPATTSNRATFDQLSPKLGLLFEPADAVQLYANLSRSHELPGFIELAQLSQFVPLDAQRGWTVEIGGRGRIGPLRFDLSIYRADLDGELLQYDVGFGIPASTFNAGRTRHQGVELGLDLDLTAWLRLRQVWQVNDFRFRDDAQFGDNRLPVIPEQFYRAELRLGDDGLHVAPNMEWVPRGAWVDYANSMRIGGYVLFGASAEAAVMPGVTLFADARNLAGRKAAGDISAIVRYVPDNPSTLRDESSQIFTPVERRSVFAGVRAAF</sequence>
<keyword evidence="8 15" id="KW-0675">Receptor</keyword>
<dbReference type="InterPro" id="IPR036942">
    <property type="entry name" value="Beta-barrel_TonB_sf"/>
</dbReference>
<feature type="signal peptide" evidence="12">
    <location>
        <begin position="1"/>
        <end position="22"/>
    </location>
</feature>
<proteinExistence type="inferred from homology"/>
<evidence type="ECO:0000313" key="16">
    <source>
        <dbReference type="Proteomes" id="UP000306147"/>
    </source>
</evidence>
<dbReference type="GO" id="GO:0009279">
    <property type="term" value="C:cell outer membrane"/>
    <property type="evidence" value="ECO:0007669"/>
    <property type="project" value="UniProtKB-SubCell"/>
</dbReference>
<dbReference type="Proteomes" id="UP000306147">
    <property type="component" value="Unassembled WGS sequence"/>
</dbReference>
<dbReference type="GO" id="GO:0015344">
    <property type="term" value="F:siderophore uptake transmembrane transporter activity"/>
    <property type="evidence" value="ECO:0007669"/>
    <property type="project" value="TreeGrafter"/>
</dbReference>
<comment type="subcellular location">
    <subcellularLocation>
        <location evidence="1 10">Cell outer membrane</location>
        <topology evidence="1 10">Multi-pass membrane protein</topology>
    </subcellularLocation>
</comment>
<feature type="domain" description="TonB-dependent receptor-like beta-barrel" evidence="13">
    <location>
        <begin position="184"/>
        <end position="619"/>
    </location>
</feature>
<feature type="domain" description="TonB-dependent receptor plug" evidence="14">
    <location>
        <begin position="47"/>
        <end position="156"/>
    </location>
</feature>
<dbReference type="InterPro" id="IPR039426">
    <property type="entry name" value="TonB-dep_rcpt-like"/>
</dbReference>
<dbReference type="GO" id="GO:0044718">
    <property type="term" value="P:siderophore transmembrane transport"/>
    <property type="evidence" value="ECO:0007669"/>
    <property type="project" value="TreeGrafter"/>
</dbReference>
<feature type="chain" id="PRO_5020621408" evidence="12">
    <location>
        <begin position="23"/>
        <end position="666"/>
    </location>
</feature>
<name>A0A4V3QZX4_9SPHN</name>